<dbReference type="Proteomes" id="UP000735302">
    <property type="component" value="Unassembled WGS sequence"/>
</dbReference>
<evidence type="ECO:0000313" key="2">
    <source>
        <dbReference type="EMBL" id="GFO35753.1"/>
    </source>
</evidence>
<dbReference type="AlphaFoldDB" id="A0AAV4CV55"/>
<sequence length="129" mass="14491">MVLLVAVIVVVGLLCIQAVAQELFGIIWTLKDSPTEQTPRDIADEAEKLKQSKFVLHLDGTSRDKKKIVGHQVTLDNRDTSLGYTDVATEDADTLLDVNISILRELGEIYDADHQETIFERYCQNYNAL</sequence>
<keyword evidence="3" id="KW-1185">Reference proteome</keyword>
<reference evidence="2 3" key="1">
    <citation type="journal article" date="2021" name="Elife">
        <title>Chloroplast acquisition without the gene transfer in kleptoplastic sea slugs, Plakobranchus ocellatus.</title>
        <authorList>
            <person name="Maeda T."/>
            <person name="Takahashi S."/>
            <person name="Yoshida T."/>
            <person name="Shimamura S."/>
            <person name="Takaki Y."/>
            <person name="Nagai Y."/>
            <person name="Toyoda A."/>
            <person name="Suzuki Y."/>
            <person name="Arimoto A."/>
            <person name="Ishii H."/>
            <person name="Satoh N."/>
            <person name="Nishiyama T."/>
            <person name="Hasebe M."/>
            <person name="Maruyama T."/>
            <person name="Minagawa J."/>
            <person name="Obokata J."/>
            <person name="Shigenobu S."/>
        </authorList>
    </citation>
    <scope>NUCLEOTIDE SEQUENCE [LARGE SCALE GENOMIC DNA]</scope>
</reference>
<feature type="signal peptide" evidence="1">
    <location>
        <begin position="1"/>
        <end position="20"/>
    </location>
</feature>
<gene>
    <name evidence="2" type="ORF">PoB_006225800</name>
</gene>
<evidence type="ECO:0000256" key="1">
    <source>
        <dbReference type="SAM" id="SignalP"/>
    </source>
</evidence>
<name>A0AAV4CV55_9GAST</name>
<keyword evidence="1" id="KW-0732">Signal</keyword>
<feature type="chain" id="PRO_5043551161" evidence="1">
    <location>
        <begin position="21"/>
        <end position="129"/>
    </location>
</feature>
<evidence type="ECO:0000313" key="3">
    <source>
        <dbReference type="Proteomes" id="UP000735302"/>
    </source>
</evidence>
<comment type="caution">
    <text evidence="2">The sequence shown here is derived from an EMBL/GenBank/DDBJ whole genome shotgun (WGS) entry which is preliminary data.</text>
</comment>
<organism evidence="2 3">
    <name type="scientific">Plakobranchus ocellatus</name>
    <dbReference type="NCBI Taxonomy" id="259542"/>
    <lineage>
        <taxon>Eukaryota</taxon>
        <taxon>Metazoa</taxon>
        <taxon>Spiralia</taxon>
        <taxon>Lophotrochozoa</taxon>
        <taxon>Mollusca</taxon>
        <taxon>Gastropoda</taxon>
        <taxon>Heterobranchia</taxon>
        <taxon>Euthyneura</taxon>
        <taxon>Panpulmonata</taxon>
        <taxon>Sacoglossa</taxon>
        <taxon>Placobranchoidea</taxon>
        <taxon>Plakobranchidae</taxon>
        <taxon>Plakobranchus</taxon>
    </lineage>
</organism>
<dbReference type="EMBL" id="BLXT01007004">
    <property type="protein sequence ID" value="GFO35753.1"/>
    <property type="molecule type" value="Genomic_DNA"/>
</dbReference>
<proteinExistence type="predicted"/>
<accession>A0AAV4CV55</accession>
<protein>
    <submittedName>
        <fullName evidence="2">Uncharacterized protein</fullName>
    </submittedName>
</protein>